<organism evidence="1">
    <name type="scientific">Nothobranchius furzeri</name>
    <name type="common">Turquoise killifish</name>
    <dbReference type="NCBI Taxonomy" id="105023"/>
    <lineage>
        <taxon>Eukaryota</taxon>
        <taxon>Metazoa</taxon>
        <taxon>Chordata</taxon>
        <taxon>Craniata</taxon>
        <taxon>Vertebrata</taxon>
        <taxon>Euteleostomi</taxon>
        <taxon>Actinopterygii</taxon>
        <taxon>Neopterygii</taxon>
        <taxon>Teleostei</taxon>
        <taxon>Neoteleostei</taxon>
        <taxon>Acanthomorphata</taxon>
        <taxon>Ovalentaria</taxon>
        <taxon>Atherinomorphae</taxon>
        <taxon>Cyprinodontiformes</taxon>
        <taxon>Nothobranchiidae</taxon>
        <taxon>Nothobranchius</taxon>
    </lineage>
</organism>
<proteinExistence type="predicted"/>
<accession>A0A1A8ULJ9</accession>
<name>A0A1A8ULJ9_NOTFU</name>
<reference evidence="1" key="1">
    <citation type="submission" date="2016-05" db="EMBL/GenBank/DDBJ databases">
        <authorList>
            <person name="Lavstsen T."/>
            <person name="Jespersen J.S."/>
        </authorList>
    </citation>
    <scope>NUCLEOTIDE SEQUENCE</scope>
    <source>
        <tissue evidence="1">Brain</tissue>
    </source>
</reference>
<gene>
    <name evidence="1" type="primary">Nfu_g_1_002932</name>
</gene>
<sequence>MPTFSLFGYMLEPSDPQAAVDVFCRFPLKPVAEQSFNDAFISGEIVRLLMSQKQHDHSQPGPSLVAHGKVMGLSCIEKYVNILDGESKTALLRNVYARINNKQHDDPDLQDFFKFKCWI</sequence>
<dbReference type="EMBL" id="HAEJ01007735">
    <property type="protein sequence ID" value="SBS48192.1"/>
    <property type="molecule type" value="Transcribed_RNA"/>
</dbReference>
<reference evidence="1" key="2">
    <citation type="submission" date="2016-06" db="EMBL/GenBank/DDBJ databases">
        <title>The genome of a short-lived fish provides insights into sex chromosome evolution and the genetic control of aging.</title>
        <authorList>
            <person name="Reichwald K."/>
            <person name="Felder M."/>
            <person name="Petzold A."/>
            <person name="Koch P."/>
            <person name="Groth M."/>
            <person name="Platzer M."/>
        </authorList>
    </citation>
    <scope>NUCLEOTIDE SEQUENCE</scope>
    <source>
        <tissue evidence="1">Brain</tissue>
    </source>
</reference>
<dbReference type="AlphaFoldDB" id="A0A1A8ULJ9"/>
<evidence type="ECO:0000313" key="1">
    <source>
        <dbReference type="EMBL" id="SBS48192.1"/>
    </source>
</evidence>
<protein>
    <submittedName>
        <fullName evidence="1">Uncharacterized protein</fullName>
    </submittedName>
</protein>